<dbReference type="EC" id="2.7.8.7" evidence="8"/>
<keyword evidence="1 8" id="KW-0444">Lipid biosynthesis</keyword>
<dbReference type="GO" id="GO:0008897">
    <property type="term" value="F:holo-[acyl-carrier-protein] synthase activity"/>
    <property type="evidence" value="ECO:0007669"/>
    <property type="project" value="UniProtKB-UniRule"/>
</dbReference>
<dbReference type="SUPFAM" id="SSF56214">
    <property type="entry name" value="4'-phosphopantetheinyl transferase"/>
    <property type="match status" value="1"/>
</dbReference>
<dbReference type="GO" id="GO:0006633">
    <property type="term" value="P:fatty acid biosynthetic process"/>
    <property type="evidence" value="ECO:0007669"/>
    <property type="project" value="UniProtKB-UniRule"/>
</dbReference>
<keyword evidence="3 8" id="KW-0479">Metal-binding</keyword>
<evidence type="ECO:0000256" key="7">
    <source>
        <dbReference type="ARBA" id="ARBA00023160"/>
    </source>
</evidence>
<feature type="binding site" evidence="8">
    <location>
        <position position="8"/>
    </location>
    <ligand>
        <name>Mg(2+)</name>
        <dbReference type="ChEBI" id="CHEBI:18420"/>
    </ligand>
</feature>
<evidence type="ECO:0000256" key="3">
    <source>
        <dbReference type="ARBA" id="ARBA00022723"/>
    </source>
</evidence>
<comment type="cofactor">
    <cofactor evidence="8">
        <name>Mg(2+)</name>
        <dbReference type="ChEBI" id="CHEBI:18420"/>
    </cofactor>
</comment>
<keyword evidence="2 8" id="KW-0808">Transferase</keyword>
<keyword evidence="4 8" id="KW-0276">Fatty acid metabolism</keyword>
<dbReference type="NCBIfam" id="TIGR00556">
    <property type="entry name" value="pantethn_trn"/>
    <property type="match status" value="1"/>
</dbReference>
<dbReference type="OrthoDB" id="517356at2"/>
<keyword evidence="7 8" id="KW-0275">Fatty acid biosynthesis</keyword>
<dbReference type="GO" id="GO:0000287">
    <property type="term" value="F:magnesium ion binding"/>
    <property type="evidence" value="ECO:0007669"/>
    <property type="project" value="UniProtKB-UniRule"/>
</dbReference>
<evidence type="ECO:0000256" key="4">
    <source>
        <dbReference type="ARBA" id="ARBA00022832"/>
    </source>
</evidence>
<dbReference type="Pfam" id="PF01648">
    <property type="entry name" value="ACPS"/>
    <property type="match status" value="1"/>
</dbReference>
<feature type="domain" description="4'-phosphopantetheinyl transferase" evidence="9">
    <location>
        <begin position="4"/>
        <end position="117"/>
    </location>
</feature>
<comment type="catalytic activity">
    <reaction evidence="8">
        <text>apo-[ACP] + CoA = holo-[ACP] + adenosine 3',5'-bisphosphate + H(+)</text>
        <dbReference type="Rhea" id="RHEA:12068"/>
        <dbReference type="Rhea" id="RHEA-COMP:9685"/>
        <dbReference type="Rhea" id="RHEA-COMP:9690"/>
        <dbReference type="ChEBI" id="CHEBI:15378"/>
        <dbReference type="ChEBI" id="CHEBI:29999"/>
        <dbReference type="ChEBI" id="CHEBI:57287"/>
        <dbReference type="ChEBI" id="CHEBI:58343"/>
        <dbReference type="ChEBI" id="CHEBI:64479"/>
        <dbReference type="EC" id="2.7.8.7"/>
    </reaction>
</comment>
<evidence type="ECO:0000313" key="10">
    <source>
        <dbReference type="EMBL" id="TCL39194.1"/>
    </source>
</evidence>
<proteinExistence type="inferred from homology"/>
<accession>A0A4V2Q8Y0</accession>
<dbReference type="InterPro" id="IPR002582">
    <property type="entry name" value="ACPS"/>
</dbReference>
<keyword evidence="6 8" id="KW-0443">Lipid metabolism</keyword>
<sequence length="139" mass="14928">MIIGVGIDIVEISRIQAAIKRRAFIERVFTPAEQAYCESRGVQGAASYAARFAAKEAVLKALGTGLRGGTWQDVEIKNNSLGRPLVQLSGYYQELAAQIGVQEIHLSVTHARDYAAAQVVLWGGKQDEAGNSSPNAGNR</sequence>
<keyword evidence="8" id="KW-0963">Cytoplasm</keyword>
<evidence type="ECO:0000259" key="9">
    <source>
        <dbReference type="Pfam" id="PF01648"/>
    </source>
</evidence>
<gene>
    <name evidence="8" type="primary">acpS</name>
    <name evidence="10" type="ORF">EV210_102104</name>
</gene>
<evidence type="ECO:0000256" key="1">
    <source>
        <dbReference type="ARBA" id="ARBA00022516"/>
    </source>
</evidence>
<keyword evidence="11" id="KW-1185">Reference proteome</keyword>
<dbReference type="RefSeq" id="WP_132075343.1">
    <property type="nucleotide sequence ID" value="NZ_SLUI01000002.1"/>
</dbReference>
<dbReference type="NCBIfam" id="NF000832">
    <property type="entry name" value="PRK00070.3-2"/>
    <property type="match status" value="1"/>
</dbReference>
<dbReference type="EMBL" id="SLUI01000002">
    <property type="protein sequence ID" value="TCL39194.1"/>
    <property type="molecule type" value="Genomic_DNA"/>
</dbReference>
<organism evidence="10 11">
    <name type="scientific">Anaerospora hongkongensis</name>
    <dbReference type="NCBI Taxonomy" id="244830"/>
    <lineage>
        <taxon>Bacteria</taxon>
        <taxon>Bacillati</taxon>
        <taxon>Bacillota</taxon>
        <taxon>Negativicutes</taxon>
        <taxon>Selenomonadales</taxon>
        <taxon>Sporomusaceae</taxon>
        <taxon>Anaerospora</taxon>
    </lineage>
</organism>
<comment type="caution">
    <text evidence="10">The sequence shown here is derived from an EMBL/GenBank/DDBJ whole genome shotgun (WGS) entry which is preliminary data.</text>
</comment>
<dbReference type="Proteomes" id="UP000295063">
    <property type="component" value="Unassembled WGS sequence"/>
</dbReference>
<dbReference type="InterPro" id="IPR004568">
    <property type="entry name" value="Ppantetheine-prot_Trfase_dom"/>
</dbReference>
<dbReference type="HAMAP" id="MF_00101">
    <property type="entry name" value="AcpS"/>
    <property type="match status" value="1"/>
</dbReference>
<evidence type="ECO:0000256" key="5">
    <source>
        <dbReference type="ARBA" id="ARBA00022842"/>
    </source>
</evidence>
<comment type="similarity">
    <text evidence="8">Belongs to the P-Pant transferase superfamily. AcpS family.</text>
</comment>
<dbReference type="Gene3D" id="3.90.470.20">
    <property type="entry name" value="4'-phosphopantetheinyl transferase domain"/>
    <property type="match status" value="1"/>
</dbReference>
<dbReference type="NCBIfam" id="TIGR00516">
    <property type="entry name" value="acpS"/>
    <property type="match status" value="1"/>
</dbReference>
<evidence type="ECO:0000256" key="6">
    <source>
        <dbReference type="ARBA" id="ARBA00023098"/>
    </source>
</evidence>
<reference evidence="10 11" key="1">
    <citation type="submission" date="2019-03" db="EMBL/GenBank/DDBJ databases">
        <title>Genomic Encyclopedia of Type Strains, Phase IV (KMG-IV): sequencing the most valuable type-strain genomes for metagenomic binning, comparative biology and taxonomic classification.</title>
        <authorList>
            <person name="Goeker M."/>
        </authorList>
    </citation>
    <scope>NUCLEOTIDE SEQUENCE [LARGE SCALE GENOMIC DNA]</scope>
    <source>
        <strain evidence="10 11">DSM 15969</strain>
    </source>
</reference>
<evidence type="ECO:0000256" key="2">
    <source>
        <dbReference type="ARBA" id="ARBA00022679"/>
    </source>
</evidence>
<dbReference type="GO" id="GO:0005737">
    <property type="term" value="C:cytoplasm"/>
    <property type="evidence" value="ECO:0007669"/>
    <property type="project" value="UniProtKB-SubCell"/>
</dbReference>
<name>A0A4V2Q8Y0_9FIRM</name>
<evidence type="ECO:0000256" key="8">
    <source>
        <dbReference type="HAMAP-Rule" id="MF_00101"/>
    </source>
</evidence>
<feature type="binding site" evidence="8">
    <location>
        <position position="56"/>
    </location>
    <ligand>
        <name>Mg(2+)</name>
        <dbReference type="ChEBI" id="CHEBI:18420"/>
    </ligand>
</feature>
<dbReference type="InterPro" id="IPR008278">
    <property type="entry name" value="4-PPantetheinyl_Trfase_dom"/>
</dbReference>
<protein>
    <recommendedName>
        <fullName evidence="8">Holo-[acyl-carrier-protein] synthase</fullName>
        <shortName evidence="8">Holo-ACP synthase</shortName>
        <ecNumber evidence="8">2.7.8.7</ecNumber>
    </recommendedName>
    <alternativeName>
        <fullName evidence="8">4'-phosphopantetheinyl transferase AcpS</fullName>
    </alternativeName>
</protein>
<keyword evidence="5 8" id="KW-0460">Magnesium</keyword>
<dbReference type="AlphaFoldDB" id="A0A4V2Q8Y0"/>
<dbReference type="InterPro" id="IPR037143">
    <property type="entry name" value="4-PPantetheinyl_Trfase_dom_sf"/>
</dbReference>
<comment type="subcellular location">
    <subcellularLocation>
        <location evidence="8">Cytoplasm</location>
    </subcellularLocation>
</comment>
<comment type="function">
    <text evidence="8">Transfers the 4'-phosphopantetheine moiety from coenzyme A to a Ser of acyl-carrier-protein.</text>
</comment>
<evidence type="ECO:0000313" key="11">
    <source>
        <dbReference type="Proteomes" id="UP000295063"/>
    </source>
</evidence>